<evidence type="ECO:0000256" key="2">
    <source>
        <dbReference type="ARBA" id="ARBA00007069"/>
    </source>
</evidence>
<comment type="subcellular location">
    <subcellularLocation>
        <location evidence="1 8">Cell membrane</location>
        <topology evidence="1 8">Multi-pass membrane protein</topology>
    </subcellularLocation>
</comment>
<dbReference type="AlphaFoldDB" id="A0AB39HRA0"/>
<comment type="similarity">
    <text evidence="2">Belongs to the binding-protein-dependent transport system permease family. CysTW subfamily.</text>
</comment>
<dbReference type="GO" id="GO:0006865">
    <property type="term" value="P:amino acid transport"/>
    <property type="evidence" value="ECO:0007669"/>
    <property type="project" value="UniProtKB-KW"/>
</dbReference>
<dbReference type="PROSITE" id="PS50928">
    <property type="entry name" value="ABC_TM1"/>
    <property type="match status" value="1"/>
</dbReference>
<evidence type="ECO:0000259" key="9">
    <source>
        <dbReference type="PROSITE" id="PS50928"/>
    </source>
</evidence>
<feature type="domain" description="ABC transmembrane type-1" evidence="9">
    <location>
        <begin position="22"/>
        <end position="203"/>
    </location>
</feature>
<evidence type="ECO:0000256" key="3">
    <source>
        <dbReference type="ARBA" id="ARBA00022448"/>
    </source>
</evidence>
<keyword evidence="5" id="KW-0029">Amino-acid transport</keyword>
<evidence type="ECO:0000256" key="5">
    <source>
        <dbReference type="ARBA" id="ARBA00022970"/>
    </source>
</evidence>
<reference evidence="10" key="1">
    <citation type="submission" date="2024-07" db="EMBL/GenBank/DDBJ databases">
        <title>Halotolerant mesophilic bacterium Ornithinibacillus sp. 4-3, sp. nov., isolated from soil.</title>
        <authorList>
            <person name="Sidarenka A.V."/>
            <person name="Guliayeva D.E."/>
            <person name="Leanovich S.I."/>
            <person name="Hileuskaya K.S."/>
            <person name="Akhremchuk A.E."/>
            <person name="Sikolenko M.A."/>
            <person name="Valentovich L.N."/>
        </authorList>
    </citation>
    <scope>NUCLEOTIDE SEQUENCE</scope>
    <source>
        <strain evidence="10">4-3</strain>
    </source>
</reference>
<evidence type="ECO:0000256" key="4">
    <source>
        <dbReference type="ARBA" id="ARBA00022692"/>
    </source>
</evidence>
<feature type="transmembrane region" description="Helical" evidence="8">
    <location>
        <begin position="184"/>
        <end position="203"/>
    </location>
</feature>
<dbReference type="Pfam" id="PF00528">
    <property type="entry name" value="BPD_transp_1"/>
    <property type="match status" value="1"/>
</dbReference>
<keyword evidence="3 8" id="KW-0813">Transport</keyword>
<feature type="transmembrane region" description="Helical" evidence="8">
    <location>
        <begin position="85"/>
        <end position="102"/>
    </location>
</feature>
<name>A0AB39HRA0_9BACI</name>
<dbReference type="EMBL" id="CP162599">
    <property type="protein sequence ID" value="XDK33010.1"/>
    <property type="molecule type" value="Genomic_DNA"/>
</dbReference>
<keyword evidence="4 8" id="KW-0812">Transmembrane</keyword>
<evidence type="ECO:0000313" key="10">
    <source>
        <dbReference type="EMBL" id="XDK33010.1"/>
    </source>
</evidence>
<keyword evidence="7 8" id="KW-0472">Membrane</keyword>
<protein>
    <submittedName>
        <fullName evidence="10">ABC transporter permease</fullName>
    </submittedName>
</protein>
<organism evidence="10">
    <name type="scientific">Ornithinibacillus sp. 4-3</name>
    <dbReference type="NCBI Taxonomy" id="3231488"/>
    <lineage>
        <taxon>Bacteria</taxon>
        <taxon>Bacillati</taxon>
        <taxon>Bacillota</taxon>
        <taxon>Bacilli</taxon>
        <taxon>Bacillales</taxon>
        <taxon>Bacillaceae</taxon>
        <taxon>Ornithinibacillus</taxon>
    </lineage>
</organism>
<dbReference type="FunFam" id="1.10.3720.10:FF:000001">
    <property type="entry name" value="Glycine betaine ABC transporter, permease"/>
    <property type="match status" value="1"/>
</dbReference>
<dbReference type="SUPFAM" id="SSF161098">
    <property type="entry name" value="MetI-like"/>
    <property type="match status" value="1"/>
</dbReference>
<dbReference type="InterPro" id="IPR000515">
    <property type="entry name" value="MetI-like"/>
</dbReference>
<evidence type="ECO:0000256" key="6">
    <source>
        <dbReference type="ARBA" id="ARBA00022989"/>
    </source>
</evidence>
<dbReference type="GO" id="GO:0005886">
    <property type="term" value="C:plasma membrane"/>
    <property type="evidence" value="ECO:0007669"/>
    <property type="project" value="UniProtKB-SubCell"/>
</dbReference>
<proteinExistence type="inferred from homology"/>
<keyword evidence="6 8" id="KW-1133">Transmembrane helix</keyword>
<feature type="transmembrane region" description="Helical" evidence="8">
    <location>
        <begin position="26"/>
        <end position="47"/>
    </location>
</feature>
<dbReference type="PANTHER" id="PTHR30177:SF4">
    <property type="entry name" value="OSMOPROTECTANT IMPORT PERMEASE PROTEIN OSMW"/>
    <property type="match status" value="1"/>
</dbReference>
<evidence type="ECO:0000256" key="1">
    <source>
        <dbReference type="ARBA" id="ARBA00004651"/>
    </source>
</evidence>
<evidence type="ECO:0000256" key="7">
    <source>
        <dbReference type="ARBA" id="ARBA00023136"/>
    </source>
</evidence>
<dbReference type="GO" id="GO:0031460">
    <property type="term" value="P:glycine betaine transport"/>
    <property type="evidence" value="ECO:0007669"/>
    <property type="project" value="TreeGrafter"/>
</dbReference>
<evidence type="ECO:0000256" key="8">
    <source>
        <dbReference type="RuleBase" id="RU363032"/>
    </source>
</evidence>
<sequence>MDMISDYIEYWQDRYDDIFKHLLDHIQISFLAIALAVIITIPIAVFMTKMKSNFLRNSIFNIANILQTIPTIAMFALMIPLLGIGFKPAVLALFLYALLPLLRNTYSGMMSIDPDTVEAAKGMGYNKFQRIFKVELPMAFPYIMSGIRITTVYIISWTTLAAVIGAGGLGDLVLSGIGLNNQQMIFTGTILAVLLAVLLDLIFGKIERKFTINA</sequence>
<dbReference type="RefSeq" id="WP_368653697.1">
    <property type="nucleotide sequence ID" value="NZ_CP162599.1"/>
</dbReference>
<dbReference type="Gene3D" id="1.10.3720.10">
    <property type="entry name" value="MetI-like"/>
    <property type="match status" value="1"/>
</dbReference>
<dbReference type="InterPro" id="IPR035906">
    <property type="entry name" value="MetI-like_sf"/>
</dbReference>
<accession>A0AB39HRA0</accession>
<dbReference type="PANTHER" id="PTHR30177">
    <property type="entry name" value="GLYCINE BETAINE/L-PROLINE TRANSPORT SYSTEM PERMEASE PROTEIN PROW"/>
    <property type="match status" value="1"/>
</dbReference>
<dbReference type="CDD" id="cd06261">
    <property type="entry name" value="TM_PBP2"/>
    <property type="match status" value="1"/>
</dbReference>
<feature type="transmembrane region" description="Helical" evidence="8">
    <location>
        <begin position="139"/>
        <end position="164"/>
    </location>
</feature>
<gene>
    <name evidence="10" type="ORF">AB4Y30_01120</name>
</gene>
<dbReference type="GO" id="GO:0055085">
    <property type="term" value="P:transmembrane transport"/>
    <property type="evidence" value="ECO:0007669"/>
    <property type="project" value="InterPro"/>
</dbReference>
<dbReference type="InterPro" id="IPR051204">
    <property type="entry name" value="ABC_transp_perm/SBD"/>
</dbReference>
<feature type="transmembrane region" description="Helical" evidence="8">
    <location>
        <begin position="59"/>
        <end position="79"/>
    </location>
</feature>